<feature type="transmembrane region" description="Helical" evidence="1">
    <location>
        <begin position="34"/>
        <end position="51"/>
    </location>
</feature>
<dbReference type="EMBL" id="JOTP01000013">
    <property type="protein sequence ID" value="KEP26068.1"/>
    <property type="molecule type" value="Genomic_DNA"/>
</dbReference>
<feature type="transmembrane region" description="Helical" evidence="1">
    <location>
        <begin position="7"/>
        <end position="28"/>
    </location>
</feature>
<feature type="transmembrane region" description="Helical" evidence="1">
    <location>
        <begin position="63"/>
        <end position="85"/>
    </location>
</feature>
<dbReference type="Pfam" id="PF04240">
    <property type="entry name" value="Caroten_synth"/>
    <property type="match status" value="1"/>
</dbReference>
<accession>A0A081L9Z2</accession>
<evidence type="ECO:0000313" key="2">
    <source>
        <dbReference type="EMBL" id="KEP26068.1"/>
    </source>
</evidence>
<dbReference type="Proteomes" id="UP000028091">
    <property type="component" value="Unassembled WGS sequence"/>
</dbReference>
<dbReference type="InterPro" id="IPR007354">
    <property type="entry name" value="CruF-like"/>
</dbReference>
<comment type="caution">
    <text evidence="2">The sequence shown here is derived from an EMBL/GenBank/DDBJ whole genome shotgun (WGS) entry which is preliminary data.</text>
</comment>
<feature type="transmembrane region" description="Helical" evidence="1">
    <location>
        <begin position="215"/>
        <end position="233"/>
    </location>
</feature>
<keyword evidence="1" id="KW-0472">Membrane</keyword>
<proteinExistence type="predicted"/>
<keyword evidence="1" id="KW-1133">Transmembrane helix</keyword>
<feature type="transmembrane region" description="Helical" evidence="1">
    <location>
        <begin position="91"/>
        <end position="114"/>
    </location>
</feature>
<gene>
    <name evidence="2" type="ORF">BA70_04530</name>
</gene>
<evidence type="ECO:0000313" key="3">
    <source>
        <dbReference type="Proteomes" id="UP000028091"/>
    </source>
</evidence>
<evidence type="ECO:0000256" key="1">
    <source>
        <dbReference type="SAM" id="Phobius"/>
    </source>
</evidence>
<dbReference type="eggNOG" id="COG2324">
    <property type="taxonomic scope" value="Bacteria"/>
</dbReference>
<sequence>MYRVSWVFVGWYMVGLILMVFFEVPAWLQFANGIFLVLYACCVIEIGRNIYGSWGIMIKRAAVVGVLTFTVEWVGITTGFPFGAYDYYPTLGFLVAGVPLTIAFAWVGVFLNSLFLSSQQSKWKRAIETGIWIVLLDLILDPVAAERKFWVWYDGDGFFGIPFENFVSWGIIGAGLSFLFPLVSIDQKALRWTSRIYQAMVFFFGLLALKGGLDVIFYLALMIVILCEGRVRFERKRQKPIV</sequence>
<organism evidence="2 3">
    <name type="scientific">Bacillus zhangzhouensis</name>
    <dbReference type="NCBI Taxonomy" id="1178540"/>
    <lineage>
        <taxon>Bacteria</taxon>
        <taxon>Bacillati</taxon>
        <taxon>Bacillota</taxon>
        <taxon>Bacilli</taxon>
        <taxon>Bacillales</taxon>
        <taxon>Bacillaceae</taxon>
        <taxon>Bacillus</taxon>
    </lineage>
</organism>
<reference evidence="2 3" key="1">
    <citation type="submission" date="2012-09" db="EMBL/GenBank/DDBJ databases">
        <title>Genome Sequence of Bacillus sp. DW5-4.</title>
        <authorList>
            <person name="Lai Q."/>
            <person name="Liu Y."/>
            <person name="Shao Z."/>
        </authorList>
    </citation>
    <scope>NUCLEOTIDE SEQUENCE [LARGE SCALE GENOMIC DNA]</scope>
    <source>
        <strain evidence="2 3">DW5-4</strain>
    </source>
</reference>
<dbReference type="AlphaFoldDB" id="A0A081L9Z2"/>
<feature type="transmembrane region" description="Helical" evidence="1">
    <location>
        <begin position="165"/>
        <end position="185"/>
    </location>
</feature>
<dbReference type="RefSeq" id="WP_034322592.1">
    <property type="nucleotide sequence ID" value="NZ_JOTP01000013.1"/>
</dbReference>
<name>A0A081L9Z2_9BACI</name>
<dbReference type="PANTHER" id="PTHR39419">
    <property type="entry name" value="SLL0814 PROTEIN"/>
    <property type="match status" value="1"/>
</dbReference>
<keyword evidence="3" id="KW-1185">Reference proteome</keyword>
<dbReference type="PANTHER" id="PTHR39419:SF1">
    <property type="entry name" value="SLL0814 PROTEIN"/>
    <property type="match status" value="1"/>
</dbReference>
<protein>
    <submittedName>
        <fullName evidence="2">Membrane protein</fullName>
    </submittedName>
</protein>
<keyword evidence="1" id="KW-0812">Transmembrane</keyword>
<dbReference type="OrthoDB" id="9811293at2"/>